<dbReference type="Gene3D" id="1.10.3090.10">
    <property type="entry name" value="cca-adding enzyme, domain 2"/>
    <property type="match status" value="1"/>
</dbReference>
<evidence type="ECO:0000256" key="8">
    <source>
        <dbReference type="ARBA" id="ARBA00022840"/>
    </source>
</evidence>
<keyword evidence="5" id="KW-0479">Metal-binding</keyword>
<evidence type="ECO:0000256" key="11">
    <source>
        <dbReference type="RuleBase" id="RU003953"/>
    </source>
</evidence>
<evidence type="ECO:0000256" key="2">
    <source>
        <dbReference type="ARBA" id="ARBA00022679"/>
    </source>
</evidence>
<dbReference type="GO" id="GO:0046872">
    <property type="term" value="F:metal ion binding"/>
    <property type="evidence" value="ECO:0007669"/>
    <property type="project" value="UniProtKB-KW"/>
</dbReference>
<dbReference type="Pfam" id="PF01743">
    <property type="entry name" value="PolyA_pol"/>
    <property type="match status" value="1"/>
</dbReference>
<dbReference type="SUPFAM" id="SSF81301">
    <property type="entry name" value="Nucleotidyltransferase"/>
    <property type="match status" value="1"/>
</dbReference>
<dbReference type="EMBL" id="UGPP01000001">
    <property type="protein sequence ID" value="STY71670.1"/>
    <property type="molecule type" value="Genomic_DNA"/>
</dbReference>
<evidence type="ECO:0000256" key="5">
    <source>
        <dbReference type="ARBA" id="ARBA00022723"/>
    </source>
</evidence>
<dbReference type="Pfam" id="PF01966">
    <property type="entry name" value="HD"/>
    <property type="match status" value="1"/>
</dbReference>
<evidence type="ECO:0000256" key="4">
    <source>
        <dbReference type="ARBA" id="ARBA00022695"/>
    </source>
</evidence>
<dbReference type="RefSeq" id="WP_115151935.1">
    <property type="nucleotide sequence ID" value="NZ_UGPP01000001.1"/>
</dbReference>
<evidence type="ECO:0000313" key="14">
    <source>
        <dbReference type="Proteomes" id="UP000255234"/>
    </source>
</evidence>
<keyword evidence="3" id="KW-0819">tRNA processing</keyword>
<comment type="similarity">
    <text evidence="11">Belongs to the tRNA nucleotidyltransferase/poly(A) polymerase family.</text>
</comment>
<keyword evidence="4" id="KW-0548">Nucleotidyltransferase</keyword>
<organism evidence="13 14">
    <name type="scientific">Megamonas hypermegale</name>
    <dbReference type="NCBI Taxonomy" id="158847"/>
    <lineage>
        <taxon>Bacteria</taxon>
        <taxon>Bacillati</taxon>
        <taxon>Bacillota</taxon>
        <taxon>Negativicutes</taxon>
        <taxon>Selenomonadales</taxon>
        <taxon>Selenomonadaceae</taxon>
        <taxon>Megamonas</taxon>
    </lineage>
</organism>
<dbReference type="PANTHER" id="PTHR47545:SF1">
    <property type="entry name" value="MULTIFUNCTIONAL CCA PROTEIN"/>
    <property type="match status" value="1"/>
</dbReference>
<dbReference type="Pfam" id="PF12627">
    <property type="entry name" value="PolyA_pol_RNAbd"/>
    <property type="match status" value="1"/>
</dbReference>
<evidence type="ECO:0000259" key="12">
    <source>
        <dbReference type="PROSITE" id="PS51831"/>
    </source>
</evidence>
<keyword evidence="2 11" id="KW-0808">Transferase</keyword>
<dbReference type="InterPro" id="IPR002646">
    <property type="entry name" value="PolA_pol_head_dom"/>
</dbReference>
<dbReference type="InterPro" id="IPR032828">
    <property type="entry name" value="PolyA_RNA-bd"/>
</dbReference>
<evidence type="ECO:0000256" key="7">
    <source>
        <dbReference type="ARBA" id="ARBA00022800"/>
    </source>
</evidence>
<comment type="cofactor">
    <cofactor evidence="1">
        <name>Mg(2+)</name>
        <dbReference type="ChEBI" id="CHEBI:18420"/>
    </cofactor>
</comment>
<dbReference type="GO" id="GO:0008033">
    <property type="term" value="P:tRNA processing"/>
    <property type="evidence" value="ECO:0007669"/>
    <property type="project" value="UniProtKB-KW"/>
</dbReference>
<dbReference type="PROSITE" id="PS51831">
    <property type="entry name" value="HD"/>
    <property type="match status" value="1"/>
</dbReference>
<dbReference type="SUPFAM" id="SSF81891">
    <property type="entry name" value="Poly A polymerase C-terminal region-like"/>
    <property type="match status" value="1"/>
</dbReference>
<dbReference type="GO" id="GO:0042245">
    <property type="term" value="P:RNA repair"/>
    <property type="evidence" value="ECO:0007669"/>
    <property type="project" value="UniProtKB-KW"/>
</dbReference>
<dbReference type="GO" id="GO:0016779">
    <property type="term" value="F:nucleotidyltransferase activity"/>
    <property type="evidence" value="ECO:0007669"/>
    <property type="project" value="UniProtKB-KW"/>
</dbReference>
<keyword evidence="8" id="KW-0067">ATP-binding</keyword>
<keyword evidence="6" id="KW-0547">Nucleotide-binding</keyword>
<gene>
    <name evidence="13" type="primary">cca</name>
    <name evidence="13" type="ORF">NCTC10571_01832</name>
</gene>
<dbReference type="CDD" id="cd05398">
    <property type="entry name" value="NT_ClassII-CCAase"/>
    <property type="match status" value="1"/>
</dbReference>
<accession>A0A378NTI3</accession>
<evidence type="ECO:0000256" key="10">
    <source>
        <dbReference type="ARBA" id="ARBA00022884"/>
    </source>
</evidence>
<dbReference type="GO" id="GO:0003723">
    <property type="term" value="F:RNA binding"/>
    <property type="evidence" value="ECO:0007669"/>
    <property type="project" value="UniProtKB-KW"/>
</dbReference>
<dbReference type="InterPro" id="IPR003607">
    <property type="entry name" value="HD/PDEase_dom"/>
</dbReference>
<dbReference type="Proteomes" id="UP000255234">
    <property type="component" value="Unassembled WGS sequence"/>
</dbReference>
<dbReference type="STRING" id="1122216.GCA_000423385_01648"/>
<keyword evidence="9" id="KW-0460">Magnesium</keyword>
<reference evidence="13 14" key="1">
    <citation type="submission" date="2018-06" db="EMBL/GenBank/DDBJ databases">
        <authorList>
            <consortium name="Pathogen Informatics"/>
            <person name="Doyle S."/>
        </authorList>
    </citation>
    <scope>NUCLEOTIDE SEQUENCE [LARGE SCALE GENOMIC DNA]</scope>
    <source>
        <strain evidence="13 14">NCTC10571</strain>
    </source>
</reference>
<evidence type="ECO:0000256" key="3">
    <source>
        <dbReference type="ARBA" id="ARBA00022694"/>
    </source>
</evidence>
<sequence length="410" mass="47113">MNEMEFSQKIDDLGGTLYIVGGWVRDKIRGVIPKDKDFVICHVKEDDFKQNFPKAKKVGKSFPVYLVKIEDKECEVAFARKERKTGIGYTGFIVDYDEKVTIEEDLYRRDTTMNSIAYRVRDGKIIDPYKGREDIEKRCIKAVSHHFKEDPVRTLRAARQACELNFKINEDTVNLMRACREEIKSEPQERIFNELQRALKTKKPSIFFRSLVKADLLEILFPEIYALIGKTQPVAFHPEGDAFEHTMEIVDLVADMTDDVAVRFAGLVHDLGKGVTPKEMLPHHYGHEEKGLAVLKAWNKRMTLPKKWLQGGLFVIKEHMRAARLGKVGKIVDFLLTVEKNPLGFAGFNCVILADSKSLPYYLADYHSYLQKIHSVSMKNCPSNLKGKAIGDWIRNEQIKLFKQNIEVEA</sequence>
<dbReference type="GO" id="GO:0005524">
    <property type="term" value="F:ATP binding"/>
    <property type="evidence" value="ECO:0007669"/>
    <property type="project" value="UniProtKB-KW"/>
</dbReference>
<dbReference type="AlphaFoldDB" id="A0A378NTI3"/>
<protein>
    <submittedName>
        <fullName evidence="13">Multifunctional CCA protein</fullName>
    </submittedName>
</protein>
<evidence type="ECO:0000256" key="9">
    <source>
        <dbReference type="ARBA" id="ARBA00022842"/>
    </source>
</evidence>
<dbReference type="InterPro" id="IPR050124">
    <property type="entry name" value="tRNA_CCA-adding_enzyme"/>
</dbReference>
<evidence type="ECO:0000313" key="13">
    <source>
        <dbReference type="EMBL" id="STY71670.1"/>
    </source>
</evidence>
<dbReference type="PANTHER" id="PTHR47545">
    <property type="entry name" value="MULTIFUNCTIONAL CCA PROTEIN"/>
    <property type="match status" value="1"/>
</dbReference>
<dbReference type="InterPro" id="IPR006674">
    <property type="entry name" value="HD_domain"/>
</dbReference>
<dbReference type="InterPro" id="IPR043519">
    <property type="entry name" value="NT_sf"/>
</dbReference>
<keyword evidence="10 11" id="KW-0694">RNA-binding</keyword>
<proteinExistence type="inferred from homology"/>
<name>A0A378NTI3_9FIRM</name>
<keyword evidence="7" id="KW-0692">RNA repair</keyword>
<evidence type="ECO:0000256" key="1">
    <source>
        <dbReference type="ARBA" id="ARBA00001946"/>
    </source>
</evidence>
<evidence type="ECO:0000256" key="6">
    <source>
        <dbReference type="ARBA" id="ARBA00022741"/>
    </source>
</evidence>
<feature type="domain" description="HD" evidence="12">
    <location>
        <begin position="242"/>
        <end position="362"/>
    </location>
</feature>
<dbReference type="CDD" id="cd00077">
    <property type="entry name" value="HDc"/>
    <property type="match status" value="1"/>
</dbReference>
<dbReference type="Gene3D" id="3.30.460.10">
    <property type="entry name" value="Beta Polymerase, domain 2"/>
    <property type="match status" value="1"/>
</dbReference>